<dbReference type="AlphaFoldDB" id="A0A8T2B0U8"/>
<dbReference type="Pfam" id="PF00560">
    <property type="entry name" value="LRR_1"/>
    <property type="match status" value="4"/>
</dbReference>
<sequence>MLKPCHLSYFLLFFVFFIPQISFSCPQDQIQSLLEFKNLLTRDINNQSTAIITLEGLKTCRPNSDCCKWQLVRCSTRSPTREVIDLNLHSLILSGLVSSSVLRPVLHSLILSGLVSSSVLRPVRRISSLVTLDISSNFIQGEIPGDGFVNLTSFISLDMSDNSFNGSIPPELFSLKNLQCLDLSRNDVECLAQLRTLTLRQNLFSGSIPLSVSQLTKLETFDLQNNYLSFEIPDGIGKLANISTLSLSMNKLSGGIPSSIQNLTNLETLELENNNGLYGEIPTWLFGLQKLKILRLGGNKFQWNKNVSVYAQSKLTHLSLRSCGLEGNIPDWLKNQTALLPGSEHEQTRRKFSQMIPDTVGETWVMILMLSENNFSGSVPKSISKIHRLLLLDLSKNKLSGECPCFDPESLLALLDISSNEFSGDVPAFFGSNTIMLSMSQNNFSGEFPHDFTNLPSLMHLDLHDNKISGNVPSFISRLSSSLEVLDLSENNLDGSLPSSLGNLTSMTESLPSSSSPLPFMYSFTIEIHDLAVNWKNSKQGEIPQTLSKLRELNVLELRNNKLTGRSRIPESPQLDRLNDPNIYANNNKLCGMQIQEPSSTQTKQPEEDKEETMFSWKAAVIGCPCGFLMAVVVMYMVGYFSDSSVTTFVEM</sequence>
<evidence type="ECO:0000256" key="7">
    <source>
        <dbReference type="ARBA" id="ARBA00022989"/>
    </source>
</evidence>
<dbReference type="PANTHER" id="PTHR48060">
    <property type="entry name" value="DNA DAMAGE-REPAIR/TOLERATION PROTEIN DRT100"/>
    <property type="match status" value="1"/>
</dbReference>
<keyword evidence="8 10" id="KW-0472">Membrane</keyword>
<dbReference type="PANTHER" id="PTHR48060:SF17">
    <property type="entry name" value="LRR RECEPTOR-LIKE SERINE_THREONINE-PROTEIN KINASE IRK-RELATED"/>
    <property type="match status" value="1"/>
</dbReference>
<protein>
    <submittedName>
        <fullName evidence="12">Leucine-rich repeat</fullName>
    </submittedName>
</protein>
<evidence type="ECO:0000256" key="2">
    <source>
        <dbReference type="ARBA" id="ARBA00009592"/>
    </source>
</evidence>
<comment type="subcellular location">
    <subcellularLocation>
        <location evidence="1">Membrane</location>
        <topology evidence="1">Single-pass type I membrane protein</topology>
    </subcellularLocation>
</comment>
<dbReference type="InterPro" id="IPR053211">
    <property type="entry name" value="DNA_repair-toleration"/>
</dbReference>
<dbReference type="SMART" id="SM00369">
    <property type="entry name" value="LRR_TYP"/>
    <property type="match status" value="6"/>
</dbReference>
<comment type="similarity">
    <text evidence="2">Belongs to the RLP family.</text>
</comment>
<evidence type="ECO:0000256" key="6">
    <source>
        <dbReference type="ARBA" id="ARBA00022737"/>
    </source>
</evidence>
<keyword evidence="7 10" id="KW-1133">Transmembrane helix</keyword>
<dbReference type="OrthoDB" id="637646at2759"/>
<keyword evidence="13" id="KW-1185">Reference proteome</keyword>
<dbReference type="FunFam" id="3.80.10.10:FF:000041">
    <property type="entry name" value="LRR receptor-like serine/threonine-protein kinase ERECTA"/>
    <property type="match status" value="1"/>
</dbReference>
<dbReference type="InterPro" id="IPR001611">
    <property type="entry name" value="Leu-rich_rpt"/>
</dbReference>
<evidence type="ECO:0000256" key="3">
    <source>
        <dbReference type="ARBA" id="ARBA00022614"/>
    </source>
</evidence>
<evidence type="ECO:0000256" key="4">
    <source>
        <dbReference type="ARBA" id="ARBA00022692"/>
    </source>
</evidence>
<dbReference type="Pfam" id="PF13855">
    <property type="entry name" value="LRR_8"/>
    <property type="match status" value="2"/>
</dbReference>
<evidence type="ECO:0000256" key="9">
    <source>
        <dbReference type="ARBA" id="ARBA00023180"/>
    </source>
</evidence>
<feature type="transmembrane region" description="Helical" evidence="10">
    <location>
        <begin position="615"/>
        <end position="638"/>
    </location>
</feature>
<feature type="signal peptide" evidence="11">
    <location>
        <begin position="1"/>
        <end position="24"/>
    </location>
</feature>
<gene>
    <name evidence="12" type="ORF">ISN44_As08g002880</name>
</gene>
<keyword evidence="9" id="KW-0325">Glycoprotein</keyword>
<comment type="caution">
    <text evidence="12">The sequence shown here is derived from an EMBL/GenBank/DDBJ whole genome shotgun (WGS) entry which is preliminary data.</text>
</comment>
<feature type="chain" id="PRO_5035772136" evidence="11">
    <location>
        <begin position="25"/>
        <end position="652"/>
    </location>
</feature>
<dbReference type="GO" id="GO:0016020">
    <property type="term" value="C:membrane"/>
    <property type="evidence" value="ECO:0007669"/>
    <property type="project" value="UniProtKB-SubCell"/>
</dbReference>
<keyword evidence="5 11" id="KW-0732">Signal</keyword>
<dbReference type="PROSITE" id="PS51257">
    <property type="entry name" value="PROKAR_LIPOPROTEIN"/>
    <property type="match status" value="1"/>
</dbReference>
<organism evidence="12 13">
    <name type="scientific">Arabidopsis suecica</name>
    <name type="common">Swedish thale-cress</name>
    <name type="synonym">Cardaminopsis suecica</name>
    <dbReference type="NCBI Taxonomy" id="45249"/>
    <lineage>
        <taxon>Eukaryota</taxon>
        <taxon>Viridiplantae</taxon>
        <taxon>Streptophyta</taxon>
        <taxon>Embryophyta</taxon>
        <taxon>Tracheophyta</taxon>
        <taxon>Spermatophyta</taxon>
        <taxon>Magnoliopsida</taxon>
        <taxon>eudicotyledons</taxon>
        <taxon>Gunneridae</taxon>
        <taxon>Pentapetalae</taxon>
        <taxon>rosids</taxon>
        <taxon>malvids</taxon>
        <taxon>Brassicales</taxon>
        <taxon>Brassicaceae</taxon>
        <taxon>Camelineae</taxon>
        <taxon>Arabidopsis</taxon>
    </lineage>
</organism>
<proteinExistence type="inferred from homology"/>
<dbReference type="PROSITE" id="PS51450">
    <property type="entry name" value="LRR"/>
    <property type="match status" value="1"/>
</dbReference>
<keyword evidence="6" id="KW-0677">Repeat</keyword>
<name>A0A8T2B0U8_ARASU</name>
<evidence type="ECO:0000256" key="10">
    <source>
        <dbReference type="SAM" id="Phobius"/>
    </source>
</evidence>
<reference evidence="12 13" key="1">
    <citation type="submission" date="2020-12" db="EMBL/GenBank/DDBJ databases">
        <title>Concerted genomic and epigenomic changes stabilize Arabidopsis allopolyploids.</title>
        <authorList>
            <person name="Chen Z."/>
        </authorList>
    </citation>
    <scope>NUCLEOTIDE SEQUENCE [LARGE SCALE GENOMIC DNA]</scope>
    <source>
        <strain evidence="12">As9502</strain>
        <tissue evidence="12">Leaf</tissue>
    </source>
</reference>
<evidence type="ECO:0000256" key="11">
    <source>
        <dbReference type="SAM" id="SignalP"/>
    </source>
</evidence>
<evidence type="ECO:0000313" key="13">
    <source>
        <dbReference type="Proteomes" id="UP000694251"/>
    </source>
</evidence>
<keyword evidence="4 10" id="KW-0812">Transmembrane</keyword>
<evidence type="ECO:0000256" key="5">
    <source>
        <dbReference type="ARBA" id="ARBA00022729"/>
    </source>
</evidence>
<evidence type="ECO:0000256" key="1">
    <source>
        <dbReference type="ARBA" id="ARBA00004479"/>
    </source>
</evidence>
<dbReference type="InterPro" id="IPR003591">
    <property type="entry name" value="Leu-rich_rpt_typical-subtyp"/>
</dbReference>
<keyword evidence="3" id="KW-0433">Leucine-rich repeat</keyword>
<evidence type="ECO:0000313" key="12">
    <source>
        <dbReference type="EMBL" id="KAG7580498.1"/>
    </source>
</evidence>
<dbReference type="FunFam" id="3.80.10.10:FF:000095">
    <property type="entry name" value="LRR receptor-like serine/threonine-protein kinase GSO1"/>
    <property type="match status" value="1"/>
</dbReference>
<accession>A0A8T2B0U8</accession>
<dbReference type="EMBL" id="JAEFBJ010000008">
    <property type="protein sequence ID" value="KAG7580498.1"/>
    <property type="molecule type" value="Genomic_DNA"/>
</dbReference>
<evidence type="ECO:0000256" key="8">
    <source>
        <dbReference type="ARBA" id="ARBA00023136"/>
    </source>
</evidence>
<dbReference type="Proteomes" id="UP000694251">
    <property type="component" value="Chromosome 8"/>
</dbReference>